<dbReference type="PROSITE" id="PS00411">
    <property type="entry name" value="KINESIN_MOTOR_1"/>
    <property type="match status" value="1"/>
</dbReference>
<evidence type="ECO:0000256" key="1">
    <source>
        <dbReference type="ARBA" id="ARBA00022741"/>
    </source>
</evidence>
<dbReference type="InterPro" id="IPR001752">
    <property type="entry name" value="Kinesin_motor_dom"/>
</dbReference>
<feature type="coiled-coil region" evidence="6">
    <location>
        <begin position="2131"/>
        <end position="2419"/>
    </location>
</feature>
<keyword evidence="4 5" id="KW-0505">Motor protein</keyword>
<feature type="compositionally biased region" description="Polar residues" evidence="7">
    <location>
        <begin position="1"/>
        <end position="14"/>
    </location>
</feature>
<dbReference type="PRINTS" id="PR00380">
    <property type="entry name" value="KINESINHEAVY"/>
</dbReference>
<dbReference type="PROSITE" id="PS50067">
    <property type="entry name" value="KINESIN_MOTOR_2"/>
    <property type="match status" value="1"/>
</dbReference>
<feature type="coiled-coil region" evidence="6">
    <location>
        <begin position="884"/>
        <end position="950"/>
    </location>
</feature>
<evidence type="ECO:0000256" key="5">
    <source>
        <dbReference type="PROSITE-ProRule" id="PRU00283"/>
    </source>
</evidence>
<feature type="compositionally biased region" description="Basic residues" evidence="7">
    <location>
        <begin position="18"/>
        <end position="31"/>
    </location>
</feature>
<feature type="region of interest" description="Disordered" evidence="7">
    <location>
        <begin position="2804"/>
        <end position="2907"/>
    </location>
</feature>
<dbReference type="PANTHER" id="PTHR47968:SF75">
    <property type="entry name" value="CENTROMERE-ASSOCIATED PROTEIN E"/>
    <property type="match status" value="1"/>
</dbReference>
<feature type="compositionally biased region" description="Basic and acidic residues" evidence="7">
    <location>
        <begin position="1877"/>
        <end position="1897"/>
    </location>
</feature>
<feature type="region of interest" description="Disordered" evidence="7">
    <location>
        <begin position="1875"/>
        <end position="1900"/>
    </location>
</feature>
<dbReference type="OrthoDB" id="3176171at2759"/>
<dbReference type="SMART" id="SM00129">
    <property type="entry name" value="KISc"/>
    <property type="match status" value="1"/>
</dbReference>
<dbReference type="GO" id="GO:0005524">
    <property type="term" value="F:ATP binding"/>
    <property type="evidence" value="ECO:0007669"/>
    <property type="project" value="UniProtKB-UniRule"/>
</dbReference>
<feature type="coiled-coil region" evidence="6">
    <location>
        <begin position="2687"/>
        <end position="2757"/>
    </location>
</feature>
<dbReference type="InterPro" id="IPR027640">
    <property type="entry name" value="Kinesin-like_fam"/>
</dbReference>
<dbReference type="Gene3D" id="1.10.287.1490">
    <property type="match status" value="2"/>
</dbReference>
<dbReference type="GO" id="GO:0007018">
    <property type="term" value="P:microtubule-based movement"/>
    <property type="evidence" value="ECO:0007669"/>
    <property type="project" value="InterPro"/>
</dbReference>
<feature type="domain" description="Kinesin motor" evidence="8">
    <location>
        <begin position="49"/>
        <end position="402"/>
    </location>
</feature>
<comment type="caution">
    <text evidence="9">The sequence shown here is derived from an EMBL/GenBank/DDBJ whole genome shotgun (WGS) entry which is preliminary data.</text>
</comment>
<dbReference type="InterPro" id="IPR019821">
    <property type="entry name" value="Kinesin_motor_CS"/>
</dbReference>
<dbReference type="InterPro" id="IPR027417">
    <property type="entry name" value="P-loop_NTPase"/>
</dbReference>
<name>A0A9N8H4Z8_9STRA</name>
<feature type="coiled-coil region" evidence="6">
    <location>
        <begin position="411"/>
        <end position="462"/>
    </location>
</feature>
<dbReference type="Proteomes" id="UP001153069">
    <property type="component" value="Unassembled WGS sequence"/>
</dbReference>
<evidence type="ECO:0000256" key="6">
    <source>
        <dbReference type="SAM" id="Coils"/>
    </source>
</evidence>
<feature type="region of interest" description="Disordered" evidence="7">
    <location>
        <begin position="745"/>
        <end position="772"/>
    </location>
</feature>
<feature type="coiled-coil region" evidence="6">
    <location>
        <begin position="1204"/>
        <end position="1470"/>
    </location>
</feature>
<keyword evidence="2 5" id="KW-0067">ATP-binding</keyword>
<dbReference type="GO" id="GO:0008017">
    <property type="term" value="F:microtubule binding"/>
    <property type="evidence" value="ECO:0007669"/>
    <property type="project" value="InterPro"/>
</dbReference>
<evidence type="ECO:0000256" key="7">
    <source>
        <dbReference type="SAM" id="MobiDB-lite"/>
    </source>
</evidence>
<evidence type="ECO:0000313" key="10">
    <source>
        <dbReference type="Proteomes" id="UP001153069"/>
    </source>
</evidence>
<evidence type="ECO:0000256" key="2">
    <source>
        <dbReference type="ARBA" id="ARBA00022840"/>
    </source>
</evidence>
<evidence type="ECO:0000313" key="9">
    <source>
        <dbReference type="EMBL" id="CAB9497188.1"/>
    </source>
</evidence>
<feature type="compositionally biased region" description="Basic and acidic residues" evidence="7">
    <location>
        <begin position="2514"/>
        <end position="2530"/>
    </location>
</feature>
<keyword evidence="1 5" id="KW-0547">Nucleotide-binding</keyword>
<evidence type="ECO:0000259" key="8">
    <source>
        <dbReference type="PROSITE" id="PS50067"/>
    </source>
</evidence>
<dbReference type="GO" id="GO:0003777">
    <property type="term" value="F:microtubule motor activity"/>
    <property type="evidence" value="ECO:0007669"/>
    <property type="project" value="InterPro"/>
</dbReference>
<dbReference type="EMBL" id="CAICTM010000015">
    <property type="protein sequence ID" value="CAB9497188.1"/>
    <property type="molecule type" value="Genomic_DNA"/>
</dbReference>
<protein>
    <submittedName>
        <fullName evidence="9">Kinesin-like protein</fullName>
    </submittedName>
</protein>
<dbReference type="Gene3D" id="3.40.850.10">
    <property type="entry name" value="Kinesin motor domain"/>
    <property type="match status" value="1"/>
</dbReference>
<feature type="region of interest" description="Disordered" evidence="7">
    <location>
        <begin position="2514"/>
        <end position="2535"/>
    </location>
</feature>
<feature type="compositionally biased region" description="Basic and acidic residues" evidence="7">
    <location>
        <begin position="572"/>
        <end position="595"/>
    </location>
</feature>
<feature type="compositionally biased region" description="Basic and acidic residues" evidence="7">
    <location>
        <begin position="2898"/>
        <end position="2907"/>
    </location>
</feature>
<sequence>MMPTPRKSTPSRKQPMSPRRRSLRTPPRKTPVKSPMKNNSSSSDGKEEGITVAVRMRPLNQNEGNHQRVWKVLPKYSSVAQTTKNGQPLPDRVTGRTFFTFDKTFNETVSTAEVYDNVAKDIVTSVVSGLNGTIFAYGQTSSGKTYTMQGSGSIKEGSCGAGGVVHMAANDIFKNISQAQDRIFLVRASFLEIYNEEVRDLLSPNSPTLQVREDPRRGVFVQSKEEIVTNFDALLGILFQGESNRAFASTAMNERSSRSHTIFRITIESRKKGVPVAQDDSDEESTKENVVPDDDGAVLISTLNLVDLAGSESVRHTGATGERQKEGGMINTSLLTLSRVIVALGATNQTHINFRDSKLTRILQPSLSGNARMAVICCATPSELYLEETRSTLLFAQRAKLVKTRAQVNEVLDDRSIIRRLQRELAEARRQVPGSAAQDKQLKALELRADQAGNAAKVAEDKLIRLKTSILNSGVLFGTVPQARATVAGSKLSRASHVKNPDAAAKKGKRRYSEGTLELERSVLTPKRGTANANPQTSTKKKTDQTPESELELLREALAAKNKLLKEASNELAQSRDELTQSRDELAQSRDELAQSKESISARDTVIFTLTKAQDELTRSEETIRAKDTEIAALKEIQSAHNGACTQIQLLTTAHEDALAKLQALEQEAANKHTELACINAELERSKATCNALSESYEELVSEKESTKQKLLAEKSEVDTALQTLQATHEGLESAHKATLDKLQEQTKQTADKETELSNIQMELERSEATSKSLSESYEGLVSEHESMKQKLLSEKAELNTALQTLQGDHATQVSQHSQMLGGLQAERNNLLATVTEKGNENTTLLAELERSRFETKAGIERIALLESQLCERDAENGVLSYQLEEQKHEYQIQNQEKQQLEASLRCELRTLEESKQSFQSENSKLKMQLAASQSEIQGLSARVEDMATEVAVSSERAAHFETLLAKQSSDHKVSTEASDVVKMELRCAEQSVSLLQSSLEARDAEIASLSKYLEDVLVHATHRQENLVAAKASNDEAIQQSDRLSLAVADMKSQQAEINNDYVKLLLHIQNLEKERDGILQLVEESSQNFKSAHESFEAEKKSLEELLRESADDKTLLVSYLEQCETSLQSLRAEASLKEEQTKRQLATLNEQLDQTTTDRHKLTSELSTLKEELETTISARKESDDKVLHLTSECQAAKDMSKSLSTTVEQARDRIATLELDVENATLGREAQFAAVTTQFDAACQSLQKMEEATTACRDKQEQLSREISSLASEKTALESEHSSALEEIHNLCARITELELSVEKSRKCLREAEDETTVLKSDKEELEENLREALSEKTSLEIELEAAVTELEAMGARISELEAVNEESATSLSRDLEDLQSTKKALEKSLEEKSLQLVALESDLVTAEKINAELDSKVKVAQQELSIVSQSREEAMSAVASLQEKLECQDKAIESLSSSKARLESQVEADVSALQNHGSKIAELQEALNKNAVMLEGQSKSLEAIRSEKDALTTMRDTLVSDLETAKGRAEVLEGKLDDEKRTSSQIASMRDALAAELETAKARGDLLENELSQAKQSIENETSQVKEDLANAAARADLLENELSQAIKAIENETSLKNQFEEDLANATARAGALENELSQAKTSIEKQVLQQNKQMEDLAKAQEAKESETKALEDLRVAHSKAMESLEQAETERASLAAQVEDITTRMESMTTIVQELEATGAESTSTLSATVEQLQAEKNQLTELVDSLSADKSRLENELKESAARIENMSATTLELTRAVEEGELQIETATNRLQLVQTERENAMQTLEQLTGEKNSLVTALEHGASKMEELTSTAAKLSSEVNASETKIKDLETQVSTVQSEVTTLQRSLRESEDRNAELEKKTAKSVEESTQDLQNLQEELAKSRETNAEALSQLDNTMRELEKACHGRDEAVAAIDEIQKKHNGLQVTMNEVKCSKVALEAANGSATAEIELLASKIRELEHSLSENEKSLSEKVASFDAIKVEKEDLRASLAFSQFELTKAVSSRESLEEKCQAVDMRLSDAVSSYESLEQQHQNTKEELHAVHLELFQEKTATTLTITKLEHEIKVANDKLASLSGGIETLEGEKSDIGSRLDQTLEDLRKAVEARDSYDTKLKDAEEEASRQENLIREARHAALALEDELAEKEKELANANHKLSQCEEEIQLLIEESHSSSTSNTEIPQEFLEKHDKLEKDYSQTLEQLEKERQTHGEEQRLLLREGEKQIKSLQDETKELTKAKTEAERMAYAAREANEQYREQERLAAKNINKLSTEVSSLKAVIQKGKEKLQETEQKLHDTRKKLTESEAASSAALQANSQYRNHAARFQNEASQQQETIAQLESELQDVKNTFKEQHDIASKESSRLASRVNALSAELTAAKQTVLDLKETESNLSAAVEAKTIESEKLRKQVKKMEPHCLTKPQIRSLGKLKERANELEIQNEKLEQEIKSLKAALAAMEGESSDSAAVLLKEYEHKIAKLKASLEKARSSSSLSDEKERQYQAALQKASKDMKAYRSEINTLQSQLADASQSADSSTSAVEHQKTNFDNEALKTKLGKYVKTCQMYLDEKEEMARMISSTFENITCKGDDVLDAVGALCDENISLKAQFQSQQAQHYDKEKLRATLSRSLSRNVTDDEIAPCIESVLKKHTKLLQQEESLKLRVKELTDSLASNEKELEEAKQKSIESRDAKVAKLQQENLQLMRMRKETGVQLKALREENSKLRNLALKESPTNAAVSASFLPSQMNFQDNAPPNPPVLKPSTSTTFEASVAVDSLSSERKHNVSASSSFDDSYKSSDSFKSAGLTEATSFDTESSNSSRKRSSTQIDNGSTPKEKKSKLPSLLPSTKKKKVPPTAPGLGEPGLSGEDSKPECNQS</sequence>
<evidence type="ECO:0000256" key="3">
    <source>
        <dbReference type="ARBA" id="ARBA00023054"/>
    </source>
</evidence>
<feature type="coiled-coil region" evidence="6">
    <location>
        <begin position="2050"/>
        <end position="2077"/>
    </location>
</feature>
<dbReference type="SUPFAM" id="SSF52540">
    <property type="entry name" value="P-loop containing nucleoside triphosphate hydrolases"/>
    <property type="match status" value="1"/>
</dbReference>
<dbReference type="InterPro" id="IPR036961">
    <property type="entry name" value="Kinesin_motor_dom_sf"/>
</dbReference>
<keyword evidence="10" id="KW-1185">Reference proteome</keyword>
<proteinExistence type="inferred from homology"/>
<dbReference type="PANTHER" id="PTHR47968">
    <property type="entry name" value="CENTROMERE PROTEIN E"/>
    <property type="match status" value="1"/>
</dbReference>
<feature type="compositionally biased region" description="Low complexity" evidence="7">
    <location>
        <begin position="2816"/>
        <end position="2834"/>
    </location>
</feature>
<comment type="similarity">
    <text evidence="5">Belongs to the TRAFAC class myosin-kinesin ATPase superfamily. Kinesin family.</text>
</comment>
<dbReference type="Pfam" id="PF00225">
    <property type="entry name" value="Kinesin"/>
    <property type="match status" value="1"/>
</dbReference>
<accession>A0A9N8H4Z8</accession>
<feature type="coiled-coil region" evidence="6">
    <location>
        <begin position="1056"/>
        <end position="1175"/>
    </location>
</feature>
<feature type="region of interest" description="Disordered" evidence="7">
    <location>
        <begin position="1"/>
        <end position="48"/>
    </location>
</feature>
<keyword evidence="3 6" id="KW-0175">Coiled coil</keyword>
<reference evidence="9" key="1">
    <citation type="submission" date="2020-06" db="EMBL/GenBank/DDBJ databases">
        <authorList>
            <consortium name="Plant Systems Biology data submission"/>
        </authorList>
    </citation>
    <scope>NUCLEOTIDE SEQUENCE</scope>
    <source>
        <strain evidence="9">D6</strain>
    </source>
</reference>
<feature type="region of interest" description="Disordered" evidence="7">
    <location>
        <begin position="488"/>
        <end position="549"/>
    </location>
</feature>
<gene>
    <name evidence="9" type="ORF">SEMRO_15_G011410.1</name>
</gene>
<organism evidence="9 10">
    <name type="scientific">Seminavis robusta</name>
    <dbReference type="NCBI Taxonomy" id="568900"/>
    <lineage>
        <taxon>Eukaryota</taxon>
        <taxon>Sar</taxon>
        <taxon>Stramenopiles</taxon>
        <taxon>Ochrophyta</taxon>
        <taxon>Bacillariophyta</taxon>
        <taxon>Bacillariophyceae</taxon>
        <taxon>Bacillariophycidae</taxon>
        <taxon>Naviculales</taxon>
        <taxon>Naviculaceae</taxon>
        <taxon>Seminavis</taxon>
    </lineage>
</organism>
<feature type="compositionally biased region" description="Basic and acidic residues" evidence="7">
    <location>
        <begin position="745"/>
        <end position="756"/>
    </location>
</feature>
<feature type="region of interest" description="Disordered" evidence="7">
    <location>
        <begin position="572"/>
        <end position="597"/>
    </location>
</feature>
<dbReference type="SUPFAM" id="SSF57997">
    <property type="entry name" value="Tropomyosin"/>
    <property type="match status" value="1"/>
</dbReference>
<feature type="binding site" evidence="5">
    <location>
        <begin position="138"/>
        <end position="145"/>
    </location>
    <ligand>
        <name>ATP</name>
        <dbReference type="ChEBI" id="CHEBI:30616"/>
    </ligand>
</feature>
<evidence type="ECO:0000256" key="4">
    <source>
        <dbReference type="ARBA" id="ARBA00023175"/>
    </source>
</evidence>